<evidence type="ECO:0000256" key="1">
    <source>
        <dbReference type="RuleBase" id="RU362123"/>
    </source>
</evidence>
<proteinExistence type="inferred from homology"/>
<feature type="compositionally biased region" description="Pro residues" evidence="2">
    <location>
        <begin position="66"/>
        <end position="78"/>
    </location>
</feature>
<dbReference type="Proteomes" id="UP001427805">
    <property type="component" value="Unassembled WGS sequence"/>
</dbReference>
<comment type="caution">
    <text evidence="3">The sequence shown here is derived from an EMBL/GenBank/DDBJ whole genome shotgun (WGS) entry which is preliminary data.</text>
</comment>
<feature type="compositionally biased region" description="Pro residues" evidence="2">
    <location>
        <begin position="86"/>
        <end position="104"/>
    </location>
</feature>
<keyword evidence="1" id="KW-0997">Cell inner membrane</keyword>
<feature type="transmembrane region" description="Helical" evidence="1">
    <location>
        <begin position="27"/>
        <end position="47"/>
    </location>
</feature>
<feature type="region of interest" description="Disordered" evidence="2">
    <location>
        <begin position="1"/>
        <end position="22"/>
    </location>
</feature>
<gene>
    <name evidence="3" type="ORF">TPR58_01635</name>
</gene>
<feature type="region of interest" description="Disordered" evidence="2">
    <location>
        <begin position="62"/>
        <end position="129"/>
    </location>
</feature>
<keyword evidence="4" id="KW-1185">Reference proteome</keyword>
<evidence type="ECO:0000256" key="2">
    <source>
        <dbReference type="SAM" id="MobiDB-lite"/>
    </source>
</evidence>
<evidence type="ECO:0000313" key="4">
    <source>
        <dbReference type="Proteomes" id="UP001427805"/>
    </source>
</evidence>
<keyword evidence="1" id="KW-0735">Signal-anchor</keyword>
<reference evidence="3 4" key="1">
    <citation type="submission" date="2024-05" db="EMBL/GenBank/DDBJ databases">
        <title>Sphingomonas sp. HF-S3 16S ribosomal RNA gene Genome sequencing and assembly.</title>
        <authorList>
            <person name="Lee H."/>
        </authorList>
    </citation>
    <scope>NUCLEOTIDE SEQUENCE [LARGE SCALE GENOMIC DNA]</scope>
    <source>
        <strain evidence="3 4">HF-S3</strain>
    </source>
</reference>
<keyword evidence="1" id="KW-0813">Transport</keyword>
<dbReference type="RefSeq" id="WP_346244856.1">
    <property type="nucleotide sequence ID" value="NZ_JBDIZK010000001.1"/>
</dbReference>
<keyword evidence="1" id="KW-1003">Cell membrane</keyword>
<sequence length="239" mass="24390">MAPALTGSDAPGAFGGAPRRKRSPVTFGRVMLVVGLLLGIALAWLLAGRVTVVERPNEIKTTTVVLPPPPPPPPPPEVKPIEKPPEPVMAPPIEQPVDTPPPPEAKSEPSQGDAALTAREGAGPSNYGLAAGNGGGTRIGGRPGGGGGDGFGAYANVALAGIRQAAQADRELSRGRFTVRLAVNVSADGRISNVRILDGSGDARRDARLVATLTGVQLSQRPPAGLPVMRIELNARSGS</sequence>
<dbReference type="EMBL" id="JBDIZK010000001">
    <property type="protein sequence ID" value="MEN3745852.1"/>
    <property type="molecule type" value="Genomic_DNA"/>
</dbReference>
<comment type="subcellular location">
    <subcellularLocation>
        <location evidence="1">Cell inner membrane</location>
        <topology evidence="1">Single-pass membrane protein</topology>
        <orientation evidence="1">Periplasmic side</orientation>
    </subcellularLocation>
</comment>
<keyword evidence="1" id="KW-1133">Transmembrane helix</keyword>
<keyword evidence="1" id="KW-0812">Transmembrane</keyword>
<dbReference type="PRINTS" id="PR01374">
    <property type="entry name" value="TONBPROTEIN"/>
</dbReference>
<protein>
    <recommendedName>
        <fullName evidence="1">Protein TonB</fullName>
    </recommendedName>
</protein>
<organism evidence="3 4">
    <name type="scientific">Sphingomonas rustica</name>
    <dbReference type="NCBI Taxonomy" id="3103142"/>
    <lineage>
        <taxon>Bacteria</taxon>
        <taxon>Pseudomonadati</taxon>
        <taxon>Pseudomonadota</taxon>
        <taxon>Alphaproteobacteria</taxon>
        <taxon>Sphingomonadales</taxon>
        <taxon>Sphingomonadaceae</taxon>
        <taxon>Sphingomonas</taxon>
    </lineage>
</organism>
<keyword evidence="3" id="KW-0675">Receptor</keyword>
<name>A0ABV0B3S5_9SPHN</name>
<accession>A0ABV0B3S5</accession>
<comment type="similarity">
    <text evidence="1">Belongs to the TonB family.</text>
</comment>
<dbReference type="SUPFAM" id="SSF74653">
    <property type="entry name" value="TolA/TonB C-terminal domain"/>
    <property type="match status" value="1"/>
</dbReference>
<keyword evidence="1" id="KW-0472">Membrane</keyword>
<keyword evidence="1" id="KW-0653">Protein transport</keyword>
<comment type="function">
    <text evidence="1">Interacts with outer membrane receptor proteins that carry out high-affinity binding and energy dependent uptake into the periplasmic space of specific substrates. It could act to transduce energy from the cytoplasmic membrane to specific energy-requiring processes in the outer membrane, resulting in the release into the periplasm of ligands bound by these outer membrane proteins.</text>
</comment>
<evidence type="ECO:0000313" key="3">
    <source>
        <dbReference type="EMBL" id="MEN3745852.1"/>
    </source>
</evidence>
<dbReference type="InterPro" id="IPR003538">
    <property type="entry name" value="TonB"/>
</dbReference>